<keyword evidence="2" id="KW-0732">Signal</keyword>
<feature type="region of interest" description="Disordered" evidence="1">
    <location>
        <begin position="625"/>
        <end position="672"/>
    </location>
</feature>
<feature type="compositionally biased region" description="Basic and acidic residues" evidence="1">
    <location>
        <begin position="643"/>
        <end position="655"/>
    </location>
</feature>
<proteinExistence type="predicted"/>
<name>A0ABN9WEI0_9DINO</name>
<feature type="chain" id="PRO_5045391226" evidence="2">
    <location>
        <begin position="18"/>
        <end position="742"/>
    </location>
</feature>
<reference evidence="3" key="1">
    <citation type="submission" date="2023-10" db="EMBL/GenBank/DDBJ databases">
        <authorList>
            <person name="Chen Y."/>
            <person name="Shah S."/>
            <person name="Dougan E. K."/>
            <person name="Thang M."/>
            <person name="Chan C."/>
        </authorList>
    </citation>
    <scope>NUCLEOTIDE SEQUENCE [LARGE SCALE GENOMIC DNA]</scope>
</reference>
<protein>
    <submittedName>
        <fullName evidence="3">Uncharacterized protein</fullName>
    </submittedName>
</protein>
<evidence type="ECO:0000256" key="1">
    <source>
        <dbReference type="SAM" id="MobiDB-lite"/>
    </source>
</evidence>
<feature type="region of interest" description="Disordered" evidence="1">
    <location>
        <begin position="410"/>
        <end position="457"/>
    </location>
</feature>
<dbReference type="EMBL" id="CAUYUJ010018582">
    <property type="protein sequence ID" value="CAK0884744.1"/>
    <property type="molecule type" value="Genomic_DNA"/>
</dbReference>
<feature type="compositionally biased region" description="Low complexity" evidence="1">
    <location>
        <begin position="438"/>
        <end position="453"/>
    </location>
</feature>
<feature type="compositionally biased region" description="Basic and acidic residues" evidence="1">
    <location>
        <begin position="625"/>
        <end position="636"/>
    </location>
</feature>
<gene>
    <name evidence="3" type="ORF">PCOR1329_LOCUS66560</name>
</gene>
<organism evidence="3 4">
    <name type="scientific">Prorocentrum cordatum</name>
    <dbReference type="NCBI Taxonomy" id="2364126"/>
    <lineage>
        <taxon>Eukaryota</taxon>
        <taxon>Sar</taxon>
        <taxon>Alveolata</taxon>
        <taxon>Dinophyceae</taxon>
        <taxon>Prorocentrales</taxon>
        <taxon>Prorocentraceae</taxon>
        <taxon>Prorocentrum</taxon>
    </lineage>
</organism>
<feature type="signal peptide" evidence="2">
    <location>
        <begin position="1"/>
        <end position="17"/>
    </location>
</feature>
<evidence type="ECO:0000313" key="3">
    <source>
        <dbReference type="EMBL" id="CAK0884744.1"/>
    </source>
</evidence>
<dbReference type="Proteomes" id="UP001189429">
    <property type="component" value="Unassembled WGS sequence"/>
</dbReference>
<evidence type="ECO:0000256" key="2">
    <source>
        <dbReference type="SAM" id="SignalP"/>
    </source>
</evidence>
<comment type="caution">
    <text evidence="3">The sequence shown here is derived from an EMBL/GenBank/DDBJ whole genome shotgun (WGS) entry which is preliminary data.</text>
</comment>
<feature type="region of interest" description="Disordered" evidence="1">
    <location>
        <begin position="211"/>
        <end position="237"/>
    </location>
</feature>
<evidence type="ECO:0000313" key="4">
    <source>
        <dbReference type="Proteomes" id="UP001189429"/>
    </source>
</evidence>
<keyword evidence="4" id="KW-1185">Reference proteome</keyword>
<sequence length="742" mass="80439">MACRAALMAVLPPVGSAIALQPQTSSFRAFGADESFSMEGIMKPDAETECQDARVGSTCYDAVAWLRSEIFKKHPSWYPGYTSETSAEDVQDMLYGLGKASCPRPCFASAPRAPTAAELRQPKFDCRDTVQGDLCYEGLSWLRSVGFGLHPDWYPGLTANSSTPTIQSELHRTGRADCPRPCALTEQQEAAATAAEMSGAAPESVDDVAREKVEQATEKPEKPEEHAQDEGDDCMDAKPETQCYNDVAFGVAGGVKMHHALYDGLKESSSFKDIQEFLYLNNRSGCTKPCPGSHVPLDELAKNPEGLRTKKRVEDMSIEEMGKYLSGQWDGYVAKVFTTDNQGSSTFAKRVHDPTTTVVPEEAMPLPLVDNQAQARDEARAQAAAAEAVPDAAPGAAAAATAQDAAAPAAPAAAAPLRRRRAAPAAAAPEVRRPPLRAPAAAAPAAAAPDEAPSGPGSVREWLVVSTQKWLVFRLSRALLSSKFCVDRYAMAQGCRRGVVSGAASGALELGPVGRMRRPQRQRGSVPLAVCRRPPQEDDLQESDLAPSTDAAREVLACLRDMAREATAETFGDLRLQCEGVLAQKLPETGMQQAALKKESVRYFVWTQRHVEKLKAQARKEELAAMAKEEEAKAKEEEEEREKEEQRKQAEKMYVDEPMPDVGSDGLVMAPAGIDPKQLAGTEETKEEAEQRIRKQVLEELMPATTAAAHEETEEEMRRRIKAEVIRDLEMKANAAAAEGGK</sequence>
<accession>A0ABN9WEI0</accession>